<feature type="transmembrane region" description="Helical" evidence="9">
    <location>
        <begin position="135"/>
        <end position="156"/>
    </location>
</feature>
<keyword evidence="7 9" id="KW-0472">Membrane</keyword>
<feature type="transmembrane region" description="Helical" evidence="9">
    <location>
        <begin position="58"/>
        <end position="76"/>
    </location>
</feature>
<comment type="subcellular location">
    <subcellularLocation>
        <location evidence="1 9">Cell inner membrane</location>
        <topology evidence="1 9">Multi-pass membrane protein</topology>
    </subcellularLocation>
</comment>
<evidence type="ECO:0000256" key="1">
    <source>
        <dbReference type="ARBA" id="ARBA00004429"/>
    </source>
</evidence>
<evidence type="ECO:0000256" key="2">
    <source>
        <dbReference type="ARBA" id="ARBA00022448"/>
    </source>
</evidence>
<feature type="domain" description="Tripartite ATP-independent periplasmic transporters DctQ component" evidence="10">
    <location>
        <begin position="34"/>
        <end position="164"/>
    </location>
</feature>
<sequence length="187" mass="20483">MISRQQQALMRWQRRLTAFTCGVGHCCAWFAIAMVLLMVLVVVLRYGFGIGNIALQESITYLHGALFMLGAAYTLALDEHVRVDVFYQHFSPRRKALVNLLGTLLLLLPLCVAIFTLCLHYVLNSWAGLEASDNGGLPLVFVLKSLLLALPALLTLQAVAELIHAGLTLAGTDAPEPVQHDEGDAWS</sequence>
<dbReference type="AlphaFoldDB" id="A0A9Q3UJK2"/>
<dbReference type="GO" id="GO:0022857">
    <property type="term" value="F:transmembrane transporter activity"/>
    <property type="evidence" value="ECO:0007669"/>
    <property type="project" value="UniProtKB-UniRule"/>
</dbReference>
<reference evidence="11" key="1">
    <citation type="submission" date="2021-10" db="EMBL/GenBank/DDBJ databases">
        <title>The diversity and Nitrogen Metabolism of Culturable Nitrate-Utilizing Bacteria Within the Oxygen Minimum Zone of the Changjiang (Yangtze River)Estuary.</title>
        <authorList>
            <person name="Zhang D."/>
            <person name="Zheng J."/>
            <person name="Liu S."/>
            <person name="He W."/>
        </authorList>
    </citation>
    <scope>NUCLEOTIDE SEQUENCE</scope>
    <source>
        <strain evidence="11">FXH-223</strain>
    </source>
</reference>
<evidence type="ECO:0000256" key="8">
    <source>
        <dbReference type="ARBA" id="ARBA00038436"/>
    </source>
</evidence>
<dbReference type="PANTHER" id="PTHR35011">
    <property type="entry name" value="2,3-DIKETO-L-GULONATE TRAP TRANSPORTER SMALL PERMEASE PROTEIN YIAM"/>
    <property type="match status" value="1"/>
</dbReference>
<keyword evidence="2 9" id="KW-0813">Transport</keyword>
<dbReference type="RefSeq" id="WP_228232655.1">
    <property type="nucleotide sequence ID" value="NZ_JADDOL010000001.1"/>
</dbReference>
<dbReference type="GO" id="GO:0005886">
    <property type="term" value="C:plasma membrane"/>
    <property type="evidence" value="ECO:0007669"/>
    <property type="project" value="UniProtKB-SubCell"/>
</dbReference>
<comment type="similarity">
    <text evidence="8 9">Belongs to the TRAP transporter small permease family.</text>
</comment>
<evidence type="ECO:0000256" key="4">
    <source>
        <dbReference type="ARBA" id="ARBA00022519"/>
    </source>
</evidence>
<dbReference type="EMBL" id="JAJGNA010000002">
    <property type="protein sequence ID" value="MCC4307400.1"/>
    <property type="molecule type" value="Genomic_DNA"/>
</dbReference>
<evidence type="ECO:0000313" key="12">
    <source>
        <dbReference type="Proteomes" id="UP001108027"/>
    </source>
</evidence>
<comment type="function">
    <text evidence="9">Part of the tripartite ATP-independent periplasmic (TRAP) transport system.</text>
</comment>
<dbReference type="InterPro" id="IPR007387">
    <property type="entry name" value="TRAP_DctQ"/>
</dbReference>
<feature type="transmembrane region" description="Helical" evidence="9">
    <location>
        <begin position="21"/>
        <end position="46"/>
    </location>
</feature>
<evidence type="ECO:0000256" key="6">
    <source>
        <dbReference type="ARBA" id="ARBA00022989"/>
    </source>
</evidence>
<keyword evidence="4 9" id="KW-0997">Cell inner membrane</keyword>
<protein>
    <recommendedName>
        <fullName evidence="9">TRAP transporter small permease protein</fullName>
    </recommendedName>
</protein>
<dbReference type="PANTHER" id="PTHR35011:SF4">
    <property type="entry name" value="SLL1102 PROTEIN"/>
    <property type="match status" value="1"/>
</dbReference>
<comment type="subunit">
    <text evidence="9">The complex comprises the extracytoplasmic solute receptor protein and the two transmembrane proteins.</text>
</comment>
<accession>A0A9Q3UJK2</accession>
<evidence type="ECO:0000313" key="11">
    <source>
        <dbReference type="EMBL" id="MCC4307400.1"/>
    </source>
</evidence>
<keyword evidence="6 9" id="KW-1133">Transmembrane helix</keyword>
<proteinExistence type="inferred from homology"/>
<keyword evidence="3" id="KW-1003">Cell membrane</keyword>
<dbReference type="Proteomes" id="UP001108027">
    <property type="component" value="Unassembled WGS sequence"/>
</dbReference>
<evidence type="ECO:0000256" key="9">
    <source>
        <dbReference type="RuleBase" id="RU369079"/>
    </source>
</evidence>
<feature type="transmembrane region" description="Helical" evidence="9">
    <location>
        <begin position="97"/>
        <end position="123"/>
    </location>
</feature>
<name>A0A9Q3UJK2_9GAMM</name>
<evidence type="ECO:0000256" key="5">
    <source>
        <dbReference type="ARBA" id="ARBA00022692"/>
    </source>
</evidence>
<evidence type="ECO:0000256" key="7">
    <source>
        <dbReference type="ARBA" id="ARBA00023136"/>
    </source>
</evidence>
<evidence type="ECO:0000259" key="10">
    <source>
        <dbReference type="Pfam" id="PF04290"/>
    </source>
</evidence>
<organism evidence="11 12">
    <name type="scientific">Alloalcanivorax marinus</name>
    <dbReference type="NCBI Taxonomy" id="1177169"/>
    <lineage>
        <taxon>Bacteria</taxon>
        <taxon>Pseudomonadati</taxon>
        <taxon>Pseudomonadota</taxon>
        <taxon>Gammaproteobacteria</taxon>
        <taxon>Oceanospirillales</taxon>
        <taxon>Alcanivoracaceae</taxon>
        <taxon>Alloalcanivorax</taxon>
    </lineage>
</organism>
<gene>
    <name evidence="11" type="ORF">LL252_02355</name>
</gene>
<keyword evidence="12" id="KW-1185">Reference proteome</keyword>
<comment type="caution">
    <text evidence="11">The sequence shown here is derived from an EMBL/GenBank/DDBJ whole genome shotgun (WGS) entry which is preliminary data.</text>
</comment>
<dbReference type="Pfam" id="PF04290">
    <property type="entry name" value="DctQ"/>
    <property type="match status" value="1"/>
</dbReference>
<dbReference type="InterPro" id="IPR055348">
    <property type="entry name" value="DctQ"/>
</dbReference>
<keyword evidence="5 9" id="KW-0812">Transmembrane</keyword>
<evidence type="ECO:0000256" key="3">
    <source>
        <dbReference type="ARBA" id="ARBA00022475"/>
    </source>
</evidence>